<dbReference type="Proteomes" id="UP000593744">
    <property type="component" value="Segment"/>
</dbReference>
<reference evidence="1 2" key="1">
    <citation type="submission" date="2020-07" db="EMBL/GenBank/DDBJ databases">
        <title>Taxonomic proposal: Crassvirales, a new order of highly abundant and diverse bacterial viruses.</title>
        <authorList>
            <person name="Shkoporov A.N."/>
            <person name="Stockdale S.R."/>
            <person name="Guerin E."/>
            <person name="Ross R.P."/>
            <person name="Hill C."/>
        </authorList>
    </citation>
    <scope>NUCLEOTIDE SEQUENCE [LARGE SCALE GENOMIC DNA]</scope>
</reference>
<evidence type="ECO:0000313" key="1">
    <source>
        <dbReference type="EMBL" id="QOR58707.1"/>
    </source>
</evidence>
<dbReference type="RefSeq" id="YP_010110865.1">
    <property type="nucleotide sequence ID" value="NC_055875.1"/>
</dbReference>
<proteinExistence type="predicted"/>
<name>A0A7M1RWA0_9CAUD</name>
<keyword evidence="2" id="KW-1185">Reference proteome</keyword>
<sequence length="52" mass="6363">MQNRDEKADQLREIINQYSKNPEYVNAFYTKQEAVDALNRHYKNRYIKINLD</sequence>
<protein>
    <submittedName>
        <fullName evidence="1">Uncharacterized protein</fullName>
    </submittedName>
</protein>
<dbReference type="GeneID" id="65129187"/>
<accession>A0A7M1RWA0</accession>
<organism evidence="1 2">
    <name type="scientific">uncultured phage cr10_1</name>
    <dbReference type="NCBI Taxonomy" id="2772066"/>
    <lineage>
        <taxon>Viruses</taxon>
        <taxon>Duplodnaviria</taxon>
        <taxon>Heunggongvirae</taxon>
        <taxon>Uroviricota</taxon>
        <taxon>Caudoviricetes</taxon>
        <taxon>Crassvirales</taxon>
        <taxon>Suoliviridae</taxon>
        <taxon>Boorivirinae</taxon>
        <taxon>Canhaevirus</taxon>
        <taxon>Canhaevirus hiberniae</taxon>
    </lineage>
</organism>
<dbReference type="KEGG" id="vg:65129187"/>
<evidence type="ECO:0000313" key="2">
    <source>
        <dbReference type="Proteomes" id="UP000593744"/>
    </source>
</evidence>
<dbReference type="EMBL" id="MT774382">
    <property type="protein sequence ID" value="QOR58707.1"/>
    <property type="molecule type" value="Genomic_DNA"/>
</dbReference>